<accession>A0ABR5CLM3</accession>
<comment type="caution">
    <text evidence="4">The sequence shown here is derived from an EMBL/GenBank/DDBJ whole genome shotgun (WGS) entry which is preliminary data.</text>
</comment>
<evidence type="ECO:0000313" key="4">
    <source>
        <dbReference type="EMBL" id="KJF65750.1"/>
    </source>
</evidence>
<dbReference type="InterPro" id="IPR008927">
    <property type="entry name" value="6-PGluconate_DH-like_C_sf"/>
</dbReference>
<dbReference type="InterPro" id="IPR003421">
    <property type="entry name" value="Opine_DH"/>
</dbReference>
<proteinExistence type="inferred from homology"/>
<name>A0ABR5CLM3_9HYPH</name>
<evidence type="ECO:0000256" key="2">
    <source>
        <dbReference type="ARBA" id="ARBA00023002"/>
    </source>
</evidence>
<sequence length="430" mass="48205">MTSSTSVTNLGAFLAEGVKVTINGASQAYHMAQGLRTGGQALPKIGYIGGGNVSFTEAGQWFLRTGERAKIHPLPGHPGYTTLARDQEDIEMYHPEPYWSARFKVDIDDDLEAFCKHCDVMYIATGSDSDEEIVAYLLPYKHLLKDTIMEWVSGNSVAPYAHDILMPLNTFEGSRARNTCRVEDHKSFIKVRLNGQKKRVVGASYLEADAKTLRMIAFCHGVPYEYYGNVINLPHVNNHGSLHPSAVYDARDLIQRGIPAFLYRDIMGTKATSQRILKINAWRCGLWKALGSPIVEDLNDTLSGDYGINFPNFQETAMRNEPLNRKPHLPPSTGNRMVTQDCKIVNVFERSIAQAIGYDTTDIDEIIEDCSRMNKEDYMKTGRTLAFLDLPVDATVEQIRARFNAPRIPGAFSVVRVSPPSVWAWRYLSF</sequence>
<dbReference type="EMBL" id="JWJH01000024">
    <property type="protein sequence ID" value="KJF65750.1"/>
    <property type="molecule type" value="Genomic_DNA"/>
</dbReference>
<dbReference type="Proteomes" id="UP000052068">
    <property type="component" value="Unassembled WGS sequence"/>
</dbReference>
<gene>
    <name evidence="4" type="ORF">RS75_21400</name>
</gene>
<evidence type="ECO:0000313" key="5">
    <source>
        <dbReference type="Proteomes" id="UP000052068"/>
    </source>
</evidence>
<evidence type="ECO:0000259" key="3">
    <source>
        <dbReference type="Pfam" id="PF02317"/>
    </source>
</evidence>
<protein>
    <recommendedName>
        <fullName evidence="3">Opine dehydrogenase domain-containing protein</fullName>
    </recommendedName>
</protein>
<feature type="domain" description="Opine dehydrogenase" evidence="3">
    <location>
        <begin position="240"/>
        <end position="373"/>
    </location>
</feature>
<keyword evidence="2" id="KW-0560">Oxidoreductase</keyword>
<comment type="similarity">
    <text evidence="1">Belongs to the lysopine/nopaline/octopine/opine/vitopine dehydrogenases family.</text>
</comment>
<evidence type="ECO:0000256" key="1">
    <source>
        <dbReference type="ARBA" id="ARBA00008730"/>
    </source>
</evidence>
<dbReference type="Pfam" id="PF02317">
    <property type="entry name" value="Octopine_DH"/>
    <property type="match status" value="1"/>
</dbReference>
<dbReference type="SUPFAM" id="SSF48179">
    <property type="entry name" value="6-phosphogluconate dehydrogenase C-terminal domain-like"/>
    <property type="match status" value="1"/>
</dbReference>
<dbReference type="InterPro" id="IPR013328">
    <property type="entry name" value="6PGD_dom2"/>
</dbReference>
<dbReference type="RefSeq" id="WP_045024264.1">
    <property type="nucleotide sequence ID" value="NZ_JWJH01000024.1"/>
</dbReference>
<reference evidence="4 5" key="1">
    <citation type="submission" date="2015-03" db="EMBL/GenBank/DDBJ databases">
        <title>Draft Genome Sequences of Agrobacterium nepotum Strain 39/7T (= CFBP 7436T = LMG 26435T) and Agrobacterium sp. Strain KFB 330 (= CFBP 8308 = LMG 28674).</title>
        <authorList>
            <person name="Kuzmanovic N."/>
            <person name="Pulawska J."/>
            <person name="Obradovic A."/>
        </authorList>
    </citation>
    <scope>NUCLEOTIDE SEQUENCE [LARGE SCALE GENOMIC DNA]</scope>
    <source>
        <strain evidence="4 5">39/7</strain>
    </source>
</reference>
<keyword evidence="5" id="KW-1185">Reference proteome</keyword>
<dbReference type="Gene3D" id="1.10.1040.10">
    <property type="entry name" value="N-(1-d-carboxylethyl)-l-norvaline Dehydrogenase, domain 2"/>
    <property type="match status" value="1"/>
</dbReference>
<organism evidence="4 5">
    <name type="scientific">Rhizobium nepotum 39/7</name>
    <dbReference type="NCBI Taxonomy" id="1368418"/>
    <lineage>
        <taxon>Bacteria</taxon>
        <taxon>Pseudomonadati</taxon>
        <taxon>Pseudomonadota</taxon>
        <taxon>Alphaproteobacteria</taxon>
        <taxon>Hyphomicrobiales</taxon>
        <taxon>Rhizobiaceae</taxon>
        <taxon>Rhizobium/Agrobacterium group</taxon>
        <taxon>Rhizobium</taxon>
    </lineage>
</organism>